<evidence type="ECO:0000256" key="9">
    <source>
        <dbReference type="ARBA" id="ARBA00022840"/>
    </source>
</evidence>
<dbReference type="AlphaFoldDB" id="A0A644ZK80"/>
<evidence type="ECO:0000256" key="5">
    <source>
        <dbReference type="ARBA" id="ARBA00022679"/>
    </source>
</evidence>
<keyword evidence="9" id="KW-0067">ATP-binding</keyword>
<evidence type="ECO:0000256" key="3">
    <source>
        <dbReference type="ARBA" id="ARBA00012584"/>
    </source>
</evidence>
<evidence type="ECO:0000256" key="11">
    <source>
        <dbReference type="ARBA" id="ARBA00048366"/>
    </source>
</evidence>
<evidence type="ECO:0000256" key="7">
    <source>
        <dbReference type="ARBA" id="ARBA00022695"/>
    </source>
</evidence>
<dbReference type="GO" id="GO:0005737">
    <property type="term" value="C:cytoplasm"/>
    <property type="evidence" value="ECO:0007669"/>
    <property type="project" value="UniProtKB-SubCell"/>
</dbReference>
<evidence type="ECO:0000256" key="6">
    <source>
        <dbReference type="ARBA" id="ARBA00022694"/>
    </source>
</evidence>
<dbReference type="SUPFAM" id="SSF55821">
    <property type="entry name" value="YrdC/RibB"/>
    <property type="match status" value="1"/>
</dbReference>
<dbReference type="Pfam" id="PF01300">
    <property type="entry name" value="Sua5_yciO_yrdC"/>
    <property type="match status" value="1"/>
</dbReference>
<evidence type="ECO:0000256" key="4">
    <source>
        <dbReference type="ARBA" id="ARBA00022490"/>
    </source>
</evidence>
<dbReference type="InterPro" id="IPR006070">
    <property type="entry name" value="Sua5-like_dom"/>
</dbReference>
<dbReference type="EC" id="2.7.7.87" evidence="3"/>
<dbReference type="InterPro" id="IPR050156">
    <property type="entry name" value="TC-AMP_synthase_SUA5"/>
</dbReference>
<dbReference type="GO" id="GO:0006450">
    <property type="term" value="P:regulation of translational fidelity"/>
    <property type="evidence" value="ECO:0007669"/>
    <property type="project" value="TreeGrafter"/>
</dbReference>
<accession>A0A644ZK80</accession>
<keyword evidence="5 13" id="KW-0808">Transferase</keyword>
<gene>
    <name evidence="13" type="primary">ywlC_16</name>
    <name evidence="13" type="ORF">SDC9_87945</name>
</gene>
<comment type="similarity">
    <text evidence="2">Belongs to the SUA5 family.</text>
</comment>
<organism evidence="13">
    <name type="scientific">bioreactor metagenome</name>
    <dbReference type="NCBI Taxonomy" id="1076179"/>
    <lineage>
        <taxon>unclassified sequences</taxon>
        <taxon>metagenomes</taxon>
        <taxon>ecological metagenomes</taxon>
    </lineage>
</organism>
<evidence type="ECO:0000256" key="1">
    <source>
        <dbReference type="ARBA" id="ARBA00004496"/>
    </source>
</evidence>
<dbReference type="PANTHER" id="PTHR17490:SF16">
    <property type="entry name" value="THREONYLCARBAMOYL-AMP SYNTHASE"/>
    <property type="match status" value="1"/>
</dbReference>
<keyword evidence="7 13" id="KW-0548">Nucleotidyltransferase</keyword>
<dbReference type="EMBL" id="VSSQ01009318">
    <property type="protein sequence ID" value="MPM41295.1"/>
    <property type="molecule type" value="Genomic_DNA"/>
</dbReference>
<dbReference type="GO" id="GO:0000049">
    <property type="term" value="F:tRNA binding"/>
    <property type="evidence" value="ECO:0007669"/>
    <property type="project" value="TreeGrafter"/>
</dbReference>
<comment type="caution">
    <text evidence="13">The sequence shown here is derived from an EMBL/GenBank/DDBJ whole genome shotgun (WGS) entry which is preliminary data.</text>
</comment>
<evidence type="ECO:0000256" key="2">
    <source>
        <dbReference type="ARBA" id="ARBA00007663"/>
    </source>
</evidence>
<dbReference type="GO" id="GO:0003725">
    <property type="term" value="F:double-stranded RNA binding"/>
    <property type="evidence" value="ECO:0007669"/>
    <property type="project" value="InterPro"/>
</dbReference>
<dbReference type="GO" id="GO:0008033">
    <property type="term" value="P:tRNA processing"/>
    <property type="evidence" value="ECO:0007669"/>
    <property type="project" value="UniProtKB-KW"/>
</dbReference>
<comment type="subcellular location">
    <subcellularLocation>
        <location evidence="1">Cytoplasm</location>
    </subcellularLocation>
</comment>
<protein>
    <recommendedName>
        <fullName evidence="10">L-threonylcarbamoyladenylate synthase</fullName>
        <ecNumber evidence="3">2.7.7.87</ecNumber>
    </recommendedName>
    <alternativeName>
        <fullName evidence="10">L-threonylcarbamoyladenylate synthase</fullName>
    </alternativeName>
</protein>
<dbReference type="Gene3D" id="3.90.870.10">
    <property type="entry name" value="DHBP synthase"/>
    <property type="match status" value="1"/>
</dbReference>
<evidence type="ECO:0000259" key="12">
    <source>
        <dbReference type="PROSITE" id="PS51163"/>
    </source>
</evidence>
<keyword evidence="4" id="KW-0963">Cytoplasm</keyword>
<proteinExistence type="inferred from homology"/>
<comment type="catalytic activity">
    <reaction evidence="11">
        <text>L-threonine + hydrogencarbonate + ATP = L-threonylcarbamoyladenylate + diphosphate + H2O</text>
        <dbReference type="Rhea" id="RHEA:36407"/>
        <dbReference type="ChEBI" id="CHEBI:15377"/>
        <dbReference type="ChEBI" id="CHEBI:17544"/>
        <dbReference type="ChEBI" id="CHEBI:30616"/>
        <dbReference type="ChEBI" id="CHEBI:33019"/>
        <dbReference type="ChEBI" id="CHEBI:57926"/>
        <dbReference type="ChEBI" id="CHEBI:73682"/>
        <dbReference type="EC" id="2.7.7.87"/>
    </reaction>
</comment>
<name>A0A644ZK80_9ZZZZ</name>
<feature type="domain" description="YrdC-like" evidence="12">
    <location>
        <begin position="11"/>
        <end position="195"/>
    </location>
</feature>
<dbReference type="GO" id="GO:0061710">
    <property type="term" value="F:L-threonylcarbamoyladenylate synthase"/>
    <property type="evidence" value="ECO:0007669"/>
    <property type="project" value="UniProtKB-EC"/>
</dbReference>
<evidence type="ECO:0000256" key="8">
    <source>
        <dbReference type="ARBA" id="ARBA00022741"/>
    </source>
</evidence>
<dbReference type="GO" id="GO:0005524">
    <property type="term" value="F:ATP binding"/>
    <property type="evidence" value="ECO:0007669"/>
    <property type="project" value="UniProtKB-KW"/>
</dbReference>
<keyword evidence="6" id="KW-0819">tRNA processing</keyword>
<keyword evidence="8" id="KW-0547">Nucleotide-binding</keyword>
<evidence type="ECO:0000313" key="13">
    <source>
        <dbReference type="EMBL" id="MPM41295.1"/>
    </source>
</evidence>
<dbReference type="PANTHER" id="PTHR17490">
    <property type="entry name" value="SUA5"/>
    <property type="match status" value="1"/>
</dbReference>
<reference evidence="13" key="1">
    <citation type="submission" date="2019-08" db="EMBL/GenBank/DDBJ databases">
        <authorList>
            <person name="Kucharzyk K."/>
            <person name="Murdoch R.W."/>
            <person name="Higgins S."/>
            <person name="Loffler F."/>
        </authorList>
    </citation>
    <scope>NUCLEOTIDE SEQUENCE</scope>
</reference>
<dbReference type="NCBIfam" id="TIGR00057">
    <property type="entry name" value="L-threonylcarbamoyladenylate synthase"/>
    <property type="match status" value="1"/>
</dbReference>
<dbReference type="PROSITE" id="PS51163">
    <property type="entry name" value="YRDC"/>
    <property type="match status" value="1"/>
</dbReference>
<evidence type="ECO:0000256" key="10">
    <source>
        <dbReference type="ARBA" id="ARBA00029774"/>
    </source>
</evidence>
<sequence length="205" mass="22010">MDTSLLPAELESSIQKALELLRSGDCVAFPTDTVYGLGADPFNISPIIKLFEVKGRDSNKAIAVLVGDMDQISLITDSFTPLARKLVEKFWPGGLTVIVPKRHDIPDLLSPNQTIGIRMPNHPIALRLLNEFGPLATTSANISGKQNPLNAVDVHIQLNNRVPLILDGGDCFGGIPSTVVDCTGEKPVILREGAVPSDQIEALIV</sequence>
<dbReference type="InterPro" id="IPR017945">
    <property type="entry name" value="DHBP_synth_RibB-like_a/b_dom"/>
</dbReference>